<gene>
    <name evidence="7" type="ORF">CTEN210_06840</name>
</gene>
<evidence type="ECO:0000313" key="7">
    <source>
        <dbReference type="EMBL" id="GFH50364.1"/>
    </source>
</evidence>
<dbReference type="GO" id="GO:0004930">
    <property type="term" value="F:G protein-coupled receptor activity"/>
    <property type="evidence" value="ECO:0007669"/>
    <property type="project" value="TreeGrafter"/>
</dbReference>
<feature type="region of interest" description="Disordered" evidence="5">
    <location>
        <begin position="401"/>
        <end position="435"/>
    </location>
</feature>
<dbReference type="AlphaFoldDB" id="A0AAD3CR98"/>
<evidence type="ECO:0000256" key="4">
    <source>
        <dbReference type="ARBA" id="ARBA00023136"/>
    </source>
</evidence>
<keyword evidence="8" id="KW-1185">Reference proteome</keyword>
<sequence length="472" mass="53207">MSSSIPLPTPSIVASQIVRCVTASVSCVASSILALMIWNSETGLQSPYSRIIFGLLIGDIINSLAVLISPFASPSDNIDKVFSIGNVRSCEVTGLFLYIGGFMVPYYTLFLTYYFLKRVKYKVTPQDFAKREERYIRRFIMVVAIVIAIVVFIRGDYNAAPYGSMCAIAPRPFDCIAQDREECTRGKYADMTVLFAQIIPYAICFTLLVYILSSLTRHVYVTESQLTPIEQGKGKGNDNPNNDNNAAPPTRKRYESVKPIAIDPLNAKRLEMVLKTRKETESSKVSQEHSFHNDDADQVNKLENGNVHREPNLSSLSQQDEPQELQARPQESQAPQAQPPKQEEETIKMKLTKEAAKQSILYPKVQALKKLIPELPIFICFILVVLHGGEVPSVADLLSSTPNADPMQQEDEPCRQEEDEAFEENNHRKKKKKRDSIASWIERLGWGDLLSYDSSDEFDSKVERAMREFEAM</sequence>
<protein>
    <submittedName>
        <fullName evidence="7">Uncharacterized protein</fullName>
    </submittedName>
</protein>
<evidence type="ECO:0000256" key="6">
    <source>
        <dbReference type="SAM" id="Phobius"/>
    </source>
</evidence>
<feature type="transmembrane region" description="Helical" evidence="6">
    <location>
        <begin position="136"/>
        <end position="155"/>
    </location>
</feature>
<dbReference type="GO" id="GO:0005886">
    <property type="term" value="C:plasma membrane"/>
    <property type="evidence" value="ECO:0007669"/>
    <property type="project" value="TreeGrafter"/>
</dbReference>
<feature type="compositionally biased region" description="Low complexity" evidence="5">
    <location>
        <begin position="326"/>
        <end position="340"/>
    </location>
</feature>
<dbReference type="EMBL" id="BLLK01000038">
    <property type="protein sequence ID" value="GFH50364.1"/>
    <property type="molecule type" value="Genomic_DNA"/>
</dbReference>
<evidence type="ECO:0000256" key="1">
    <source>
        <dbReference type="ARBA" id="ARBA00004141"/>
    </source>
</evidence>
<reference evidence="7 8" key="1">
    <citation type="journal article" date="2021" name="Sci. Rep.">
        <title>The genome of the diatom Chaetoceros tenuissimus carries an ancient integrated fragment of an extant virus.</title>
        <authorList>
            <person name="Hongo Y."/>
            <person name="Kimura K."/>
            <person name="Takaki Y."/>
            <person name="Yoshida Y."/>
            <person name="Baba S."/>
            <person name="Kobayashi G."/>
            <person name="Nagasaki K."/>
            <person name="Hano T."/>
            <person name="Tomaru Y."/>
        </authorList>
    </citation>
    <scope>NUCLEOTIDE SEQUENCE [LARGE SCALE GENOMIC DNA]</scope>
    <source>
        <strain evidence="7 8">NIES-3715</strain>
    </source>
</reference>
<keyword evidence="2 6" id="KW-0812">Transmembrane</keyword>
<dbReference type="Proteomes" id="UP001054902">
    <property type="component" value="Unassembled WGS sequence"/>
</dbReference>
<keyword evidence="4 6" id="KW-0472">Membrane</keyword>
<dbReference type="Gene3D" id="1.20.1070.10">
    <property type="entry name" value="Rhodopsin 7-helix transmembrane proteins"/>
    <property type="match status" value="1"/>
</dbReference>
<feature type="transmembrane region" description="Helical" evidence="6">
    <location>
        <begin position="92"/>
        <end position="116"/>
    </location>
</feature>
<evidence type="ECO:0000313" key="8">
    <source>
        <dbReference type="Proteomes" id="UP001054902"/>
    </source>
</evidence>
<feature type="transmembrane region" description="Helical" evidence="6">
    <location>
        <begin position="194"/>
        <end position="212"/>
    </location>
</feature>
<feature type="region of interest" description="Disordered" evidence="5">
    <location>
        <begin position="277"/>
        <end position="345"/>
    </location>
</feature>
<comment type="subcellular location">
    <subcellularLocation>
        <location evidence="1">Membrane</location>
        <topology evidence="1">Multi-pass membrane protein</topology>
    </subcellularLocation>
</comment>
<evidence type="ECO:0000256" key="3">
    <source>
        <dbReference type="ARBA" id="ARBA00022989"/>
    </source>
</evidence>
<feature type="compositionally biased region" description="Basic and acidic residues" evidence="5">
    <location>
        <begin position="277"/>
        <end position="311"/>
    </location>
</feature>
<evidence type="ECO:0000256" key="2">
    <source>
        <dbReference type="ARBA" id="ARBA00022692"/>
    </source>
</evidence>
<evidence type="ECO:0000256" key="5">
    <source>
        <dbReference type="SAM" id="MobiDB-lite"/>
    </source>
</evidence>
<feature type="transmembrane region" description="Helical" evidence="6">
    <location>
        <begin position="12"/>
        <end position="39"/>
    </location>
</feature>
<dbReference type="PANTHER" id="PTHR23112">
    <property type="entry name" value="G PROTEIN-COUPLED RECEPTOR 157-RELATED"/>
    <property type="match status" value="1"/>
</dbReference>
<dbReference type="PANTHER" id="PTHR23112:SF0">
    <property type="entry name" value="TRANSMEMBRANE PROTEIN 116"/>
    <property type="match status" value="1"/>
</dbReference>
<feature type="transmembrane region" description="Helical" evidence="6">
    <location>
        <begin position="51"/>
        <end position="72"/>
    </location>
</feature>
<comment type="caution">
    <text evidence="7">The sequence shown here is derived from an EMBL/GenBank/DDBJ whole genome shotgun (WGS) entry which is preliminary data.</text>
</comment>
<feature type="compositionally biased region" description="Low complexity" evidence="5">
    <location>
        <begin position="237"/>
        <end position="249"/>
    </location>
</feature>
<organism evidence="7 8">
    <name type="scientific">Chaetoceros tenuissimus</name>
    <dbReference type="NCBI Taxonomy" id="426638"/>
    <lineage>
        <taxon>Eukaryota</taxon>
        <taxon>Sar</taxon>
        <taxon>Stramenopiles</taxon>
        <taxon>Ochrophyta</taxon>
        <taxon>Bacillariophyta</taxon>
        <taxon>Coscinodiscophyceae</taxon>
        <taxon>Chaetocerotophycidae</taxon>
        <taxon>Chaetocerotales</taxon>
        <taxon>Chaetocerotaceae</taxon>
        <taxon>Chaetoceros</taxon>
    </lineage>
</organism>
<feature type="region of interest" description="Disordered" evidence="5">
    <location>
        <begin position="229"/>
        <end position="260"/>
    </location>
</feature>
<proteinExistence type="predicted"/>
<accession>A0AAD3CR98</accession>
<dbReference type="GO" id="GO:0007189">
    <property type="term" value="P:adenylate cyclase-activating G protein-coupled receptor signaling pathway"/>
    <property type="evidence" value="ECO:0007669"/>
    <property type="project" value="TreeGrafter"/>
</dbReference>
<name>A0AAD3CR98_9STRA</name>
<keyword evidence="3 6" id="KW-1133">Transmembrane helix</keyword>